<feature type="region of interest" description="Disordered" evidence="5">
    <location>
        <begin position="510"/>
        <end position="533"/>
    </location>
</feature>
<feature type="domain" description="MYND-type" evidence="6">
    <location>
        <begin position="404"/>
        <end position="449"/>
    </location>
</feature>
<dbReference type="AlphaFoldDB" id="A0A550CV49"/>
<dbReference type="SUPFAM" id="SSF144232">
    <property type="entry name" value="HIT/MYND zinc finger-like"/>
    <property type="match status" value="1"/>
</dbReference>
<evidence type="ECO:0000256" key="5">
    <source>
        <dbReference type="SAM" id="MobiDB-lite"/>
    </source>
</evidence>
<gene>
    <name evidence="7" type="ORF">BD626DRAFT_482419</name>
</gene>
<keyword evidence="2 4" id="KW-0863">Zinc-finger</keyword>
<keyword evidence="1" id="KW-0479">Metal-binding</keyword>
<organism evidence="7 8">
    <name type="scientific">Schizophyllum amplum</name>
    <dbReference type="NCBI Taxonomy" id="97359"/>
    <lineage>
        <taxon>Eukaryota</taxon>
        <taxon>Fungi</taxon>
        <taxon>Dikarya</taxon>
        <taxon>Basidiomycota</taxon>
        <taxon>Agaricomycotina</taxon>
        <taxon>Agaricomycetes</taxon>
        <taxon>Agaricomycetidae</taxon>
        <taxon>Agaricales</taxon>
        <taxon>Schizophyllaceae</taxon>
        <taxon>Schizophyllum</taxon>
    </lineage>
</organism>
<dbReference type="Pfam" id="PF01753">
    <property type="entry name" value="zf-MYND"/>
    <property type="match status" value="1"/>
</dbReference>
<keyword evidence="3" id="KW-0862">Zinc</keyword>
<dbReference type="EMBL" id="VDMD01000002">
    <property type="protein sequence ID" value="TRM68666.1"/>
    <property type="molecule type" value="Genomic_DNA"/>
</dbReference>
<evidence type="ECO:0000256" key="2">
    <source>
        <dbReference type="ARBA" id="ARBA00022771"/>
    </source>
</evidence>
<protein>
    <recommendedName>
        <fullName evidence="6">MYND-type domain-containing protein</fullName>
    </recommendedName>
</protein>
<proteinExistence type="predicted"/>
<comment type="caution">
    <text evidence="7">The sequence shown here is derived from an EMBL/GenBank/DDBJ whole genome shotgun (WGS) entry which is preliminary data.</text>
</comment>
<dbReference type="OrthoDB" id="432970at2759"/>
<dbReference type="InterPro" id="IPR002893">
    <property type="entry name" value="Znf_MYND"/>
</dbReference>
<evidence type="ECO:0000313" key="7">
    <source>
        <dbReference type="EMBL" id="TRM68666.1"/>
    </source>
</evidence>
<evidence type="ECO:0000259" key="6">
    <source>
        <dbReference type="PROSITE" id="PS50865"/>
    </source>
</evidence>
<dbReference type="Gene3D" id="6.10.140.2220">
    <property type="match status" value="1"/>
</dbReference>
<evidence type="ECO:0000256" key="3">
    <source>
        <dbReference type="ARBA" id="ARBA00022833"/>
    </source>
</evidence>
<evidence type="ECO:0000313" key="8">
    <source>
        <dbReference type="Proteomes" id="UP000320762"/>
    </source>
</evidence>
<feature type="compositionally biased region" description="Basic and acidic residues" evidence="5">
    <location>
        <begin position="520"/>
        <end position="533"/>
    </location>
</feature>
<dbReference type="PROSITE" id="PS50865">
    <property type="entry name" value="ZF_MYND_2"/>
    <property type="match status" value="1"/>
</dbReference>
<dbReference type="STRING" id="97359.A0A550CV49"/>
<evidence type="ECO:0000256" key="4">
    <source>
        <dbReference type="PROSITE-ProRule" id="PRU00134"/>
    </source>
</evidence>
<dbReference type="GO" id="GO:0008270">
    <property type="term" value="F:zinc ion binding"/>
    <property type="evidence" value="ECO:0007669"/>
    <property type="project" value="UniProtKB-KW"/>
</dbReference>
<dbReference type="Proteomes" id="UP000320762">
    <property type="component" value="Unassembled WGS sequence"/>
</dbReference>
<sequence length="533" mass="58967">MTSATVQKFNKLPRPRMAPSGRVPNTWHFDVRYVAMEPPSHIMLLCQPESSYLHMERLPYGLGTRTSGIEFFPETAEQAAPVVVQAILQSFIKNLDAHTMGHDPNARPATAPWKLMTEEPALARAVGEEMRRLGVRGAELLSVSVSSKKIVDGAQEAFEGLFRMICPSEMVRTPHGIVFSAHKPRAYPPKDDDEPASAVLNYMQTRMNAKPPLTAEPPPATEMIAKWGEVNEFLEKNSASAVKTKADAGDPEASLDYALRNLNGYKCKPDRAVVYEYLVKTIKAPRATAELKSTAHALLIDWHAGGRGDSLPIRYMLAACHHAEHALEYAKGISPRGHNASGAVLWFLMYKFKENAEKLVIPELLLHFKGCWAAVQARLAYLNKRDAKMDLKRMQQPNRYRCAAPGCGIMADKGKMLQRCSGKCDTDKKPAYCSKACQLADWKNHRPFCKPGMPCSVIDDYSDGGAGVSESKDGAIGIRVPTGEGSRERLIMSSTMSAEELKELREQALKDAQENGRPSRLGDKFTVDIGRLE</sequence>
<evidence type="ECO:0000256" key="1">
    <source>
        <dbReference type="ARBA" id="ARBA00022723"/>
    </source>
</evidence>
<name>A0A550CV49_9AGAR</name>
<keyword evidence="8" id="KW-1185">Reference proteome</keyword>
<reference evidence="7 8" key="1">
    <citation type="journal article" date="2019" name="New Phytol.">
        <title>Comparative genomics reveals unique wood-decay strategies and fruiting body development in the Schizophyllaceae.</title>
        <authorList>
            <person name="Almasi E."/>
            <person name="Sahu N."/>
            <person name="Krizsan K."/>
            <person name="Balint B."/>
            <person name="Kovacs G.M."/>
            <person name="Kiss B."/>
            <person name="Cseklye J."/>
            <person name="Drula E."/>
            <person name="Henrissat B."/>
            <person name="Nagy I."/>
            <person name="Chovatia M."/>
            <person name="Adam C."/>
            <person name="LaButti K."/>
            <person name="Lipzen A."/>
            <person name="Riley R."/>
            <person name="Grigoriev I.V."/>
            <person name="Nagy L.G."/>
        </authorList>
    </citation>
    <scope>NUCLEOTIDE SEQUENCE [LARGE SCALE GENOMIC DNA]</scope>
    <source>
        <strain evidence="7 8">NL-1724</strain>
    </source>
</reference>
<accession>A0A550CV49</accession>